<protein>
    <submittedName>
        <fullName evidence="1">Benzoyl-CoA 2,3-epoxidase subunit BoxB</fullName>
        <ecNumber evidence="1">1.14.13.208</ecNumber>
    </submittedName>
</protein>
<dbReference type="InterPro" id="IPR017635">
    <property type="entry name" value="Benzoyl_CoA_Oase_BoxB"/>
</dbReference>
<dbReference type="Gene3D" id="1.10.620.20">
    <property type="entry name" value="Ribonucleotide Reductase, subunit A"/>
    <property type="match status" value="1"/>
</dbReference>
<comment type="caution">
    <text evidence="1">The sequence shown here is derived from an EMBL/GenBank/DDBJ whole genome shotgun (WGS) entry which is preliminary data.</text>
</comment>
<dbReference type="PANTHER" id="PTHR30458:SF0">
    <property type="entry name" value="1,2-PHENYLACETYL-COA EPOXIDASE, SUBUNIT C"/>
    <property type="match status" value="1"/>
</dbReference>
<proteinExistence type="predicted"/>
<keyword evidence="1" id="KW-0560">Oxidoreductase</keyword>
<dbReference type="InterPro" id="IPR052703">
    <property type="entry name" value="Aromatic_CoA_ox/epox"/>
</dbReference>
<name>A0ABW1A2S2_9ACTN</name>
<dbReference type="InterPro" id="IPR012348">
    <property type="entry name" value="RNR-like"/>
</dbReference>
<accession>A0ABW1A2S2</accession>
<dbReference type="GO" id="GO:0016491">
    <property type="term" value="F:oxidoreductase activity"/>
    <property type="evidence" value="ECO:0007669"/>
    <property type="project" value="UniProtKB-KW"/>
</dbReference>
<dbReference type="SUPFAM" id="SSF47240">
    <property type="entry name" value="Ferritin-like"/>
    <property type="match status" value="1"/>
</dbReference>
<evidence type="ECO:0000313" key="2">
    <source>
        <dbReference type="Proteomes" id="UP001596074"/>
    </source>
</evidence>
<dbReference type="EMBL" id="JBHSON010000022">
    <property type="protein sequence ID" value="MFC5747425.1"/>
    <property type="molecule type" value="Genomic_DNA"/>
</dbReference>
<evidence type="ECO:0000313" key="1">
    <source>
        <dbReference type="EMBL" id="MFC5747425.1"/>
    </source>
</evidence>
<dbReference type="Proteomes" id="UP001596074">
    <property type="component" value="Unassembled WGS sequence"/>
</dbReference>
<gene>
    <name evidence="1" type="primary">boxB</name>
    <name evidence="1" type="ORF">ACFPZN_17485</name>
</gene>
<reference evidence="2" key="1">
    <citation type="journal article" date="2019" name="Int. J. Syst. Evol. Microbiol.">
        <title>The Global Catalogue of Microorganisms (GCM) 10K type strain sequencing project: providing services to taxonomists for standard genome sequencing and annotation.</title>
        <authorList>
            <consortium name="The Broad Institute Genomics Platform"/>
            <consortium name="The Broad Institute Genome Sequencing Center for Infectious Disease"/>
            <person name="Wu L."/>
            <person name="Ma J."/>
        </authorList>
    </citation>
    <scope>NUCLEOTIDE SEQUENCE [LARGE SCALE GENOMIC DNA]</scope>
    <source>
        <strain evidence="2">KCTC 42087</strain>
    </source>
</reference>
<keyword evidence="2" id="KW-1185">Reference proteome</keyword>
<dbReference type="EC" id="1.14.13.208" evidence="1"/>
<dbReference type="InterPro" id="IPR009078">
    <property type="entry name" value="Ferritin-like_SF"/>
</dbReference>
<dbReference type="NCBIfam" id="TIGR03225">
    <property type="entry name" value="benzo_boxB"/>
    <property type="match status" value="1"/>
</dbReference>
<organism evidence="1 2">
    <name type="scientific">Actinomadura rugatobispora</name>
    <dbReference type="NCBI Taxonomy" id="1994"/>
    <lineage>
        <taxon>Bacteria</taxon>
        <taxon>Bacillati</taxon>
        <taxon>Actinomycetota</taxon>
        <taxon>Actinomycetes</taxon>
        <taxon>Streptosporangiales</taxon>
        <taxon>Thermomonosporaceae</taxon>
        <taxon>Actinomadura</taxon>
    </lineage>
</organism>
<sequence>MSIAADYSEKIPNNVDLREDRRLQRALESWQPNFLSWWESMGPALPTQDVYLRTAVNVGREGWAHFGHVAMTDYRWGIFLAERNQERRIAFGQHKGEPAWQQVPGEYRADLRRLIVIQGDTEPASVEQQRNLGATAPSLYDLRNLFQVNVEEGRHLWAMVYLLHGYFGREGREEAEELLHRNSGSEESPRILGAFNEETPDWLSFFMFTYFTDRDGKYQLGTLKESGFDPLSRTCEFMLKEEAHHMMVGTTGIDRVVERTVQLMREHDTDDVAAHGGIPLDTVQKYLNFHYSVSLDLFGGETSTNVANYYTAGLKGRWMEERRKDDHRLIDDAILVDALVDGRIARTEVAALVGLNSDLRREYIADCQSGVNRWNRILEAGGVARRLRLPHVAFNRQVGAFAGIQASPDGEILPEGEWERRKGGWLPTEVDKTHVRSLMRPVYERGKIAAWIAPPRQGINGQPFDYDYVHLA</sequence>
<dbReference type="PANTHER" id="PTHR30458">
    <property type="entry name" value="PHENYLACETIC ACID DEGRADATION PROTEIN PAA"/>
    <property type="match status" value="1"/>
</dbReference>
<dbReference type="RefSeq" id="WP_378283044.1">
    <property type="nucleotide sequence ID" value="NZ_JBHSON010000022.1"/>
</dbReference>